<evidence type="ECO:0000256" key="1">
    <source>
        <dbReference type="ARBA" id="ARBA00008056"/>
    </source>
</evidence>
<dbReference type="InterPro" id="IPR005123">
    <property type="entry name" value="Oxoglu/Fe-dep_dioxygenase_dom"/>
</dbReference>
<dbReference type="PROSITE" id="PS51471">
    <property type="entry name" value="FE2OG_OXY"/>
    <property type="match status" value="1"/>
</dbReference>
<dbReference type="PRINTS" id="PR00682">
    <property type="entry name" value="IPNSYNTHASE"/>
</dbReference>
<evidence type="ECO:0000256" key="3">
    <source>
        <dbReference type="ARBA" id="ARBA00023002"/>
    </source>
</evidence>
<dbReference type="Pfam" id="PF03171">
    <property type="entry name" value="2OG-FeII_Oxy"/>
    <property type="match status" value="1"/>
</dbReference>
<dbReference type="OrthoDB" id="288590at2759"/>
<dbReference type="Proteomes" id="UP000184330">
    <property type="component" value="Unassembled WGS sequence"/>
</dbReference>
<dbReference type="STRING" id="576137.A0A1L7X1Z3"/>
<dbReference type="SUPFAM" id="SSF51197">
    <property type="entry name" value="Clavaminate synthase-like"/>
    <property type="match status" value="1"/>
</dbReference>
<dbReference type="AlphaFoldDB" id="A0A1L7X1Z3"/>
<dbReference type="GO" id="GO:0016491">
    <property type="term" value="F:oxidoreductase activity"/>
    <property type="evidence" value="ECO:0007669"/>
    <property type="project" value="UniProtKB-KW"/>
</dbReference>
<sequence length="399" mass="45059">MSTTTTTTMPPTTSKLELRTAYGPVFRDVLNTPPRDCTAEEIPIIDLSPLYSEKLEDRQALAKEIRATAVNTGFFYIKNHGIEEQTIADARKQLLAFFKQSIEDKMKISQEFSKYYNGYRGPKTTNISPAEGIDVKESVSTSPRNGISLLTGQTMGWRYHPKYDPETKDLDAIPEEVKPWIRGEEFVWEGTSHLAGFKEEVLRYWASCLTLARKLVKVFALSLDIPEDYFDSRTTYPGSDGVFNYYPVTTAEETENNAIGLGSHTDLQLFTLLWQDMTGGLQVLNKEGQWIKAVPVEGTIVVNIGDFMMRLCNDIYKSTVHRVYNRAKVERVSMPFFFGLNFNCVEGVVPSCTSEKNPPKYEPISCGDWCQLRFKLENDEMKKKLALDAKAPSAVIVAA</sequence>
<dbReference type="Pfam" id="PF14226">
    <property type="entry name" value="DIOX_N"/>
    <property type="match status" value="1"/>
</dbReference>
<proteinExistence type="inferred from homology"/>
<organism evidence="7 8">
    <name type="scientific">Phialocephala subalpina</name>
    <dbReference type="NCBI Taxonomy" id="576137"/>
    <lineage>
        <taxon>Eukaryota</taxon>
        <taxon>Fungi</taxon>
        <taxon>Dikarya</taxon>
        <taxon>Ascomycota</taxon>
        <taxon>Pezizomycotina</taxon>
        <taxon>Leotiomycetes</taxon>
        <taxon>Helotiales</taxon>
        <taxon>Mollisiaceae</taxon>
        <taxon>Phialocephala</taxon>
        <taxon>Phialocephala fortinii species complex</taxon>
    </lineage>
</organism>
<keyword evidence="4 5" id="KW-0408">Iron</keyword>
<dbReference type="InterPro" id="IPR026992">
    <property type="entry name" value="DIOX_N"/>
</dbReference>
<dbReference type="Gene3D" id="2.60.120.330">
    <property type="entry name" value="B-lactam Antibiotic, Isopenicillin N Synthase, Chain"/>
    <property type="match status" value="1"/>
</dbReference>
<dbReference type="InterPro" id="IPR044861">
    <property type="entry name" value="IPNS-like_FE2OG_OXY"/>
</dbReference>
<evidence type="ECO:0000313" key="8">
    <source>
        <dbReference type="Proteomes" id="UP000184330"/>
    </source>
</evidence>
<keyword evidence="8" id="KW-1185">Reference proteome</keyword>
<accession>A0A1L7X1Z3</accession>
<dbReference type="InterPro" id="IPR027443">
    <property type="entry name" value="IPNS-like_sf"/>
</dbReference>
<comment type="similarity">
    <text evidence="1 5">Belongs to the iron/ascorbate-dependent oxidoreductase family.</text>
</comment>
<keyword evidence="2 5" id="KW-0479">Metal-binding</keyword>
<gene>
    <name evidence="7" type="ORF">PAC_08939</name>
</gene>
<evidence type="ECO:0000259" key="6">
    <source>
        <dbReference type="PROSITE" id="PS51471"/>
    </source>
</evidence>
<evidence type="ECO:0000256" key="2">
    <source>
        <dbReference type="ARBA" id="ARBA00022723"/>
    </source>
</evidence>
<reference evidence="7 8" key="1">
    <citation type="submission" date="2016-03" db="EMBL/GenBank/DDBJ databases">
        <authorList>
            <person name="Ploux O."/>
        </authorList>
    </citation>
    <scope>NUCLEOTIDE SEQUENCE [LARGE SCALE GENOMIC DNA]</scope>
    <source>
        <strain evidence="7 8">UAMH 11012</strain>
    </source>
</reference>
<dbReference type="GO" id="GO:0046872">
    <property type="term" value="F:metal ion binding"/>
    <property type="evidence" value="ECO:0007669"/>
    <property type="project" value="UniProtKB-KW"/>
</dbReference>
<dbReference type="PANTHER" id="PTHR10209">
    <property type="entry name" value="OXIDOREDUCTASE, 2OG-FE II OXYGENASE FAMILY PROTEIN"/>
    <property type="match status" value="1"/>
</dbReference>
<evidence type="ECO:0000256" key="4">
    <source>
        <dbReference type="ARBA" id="ARBA00023004"/>
    </source>
</evidence>
<dbReference type="GO" id="GO:0044283">
    <property type="term" value="P:small molecule biosynthetic process"/>
    <property type="evidence" value="ECO:0007669"/>
    <property type="project" value="UniProtKB-ARBA"/>
</dbReference>
<evidence type="ECO:0000313" key="7">
    <source>
        <dbReference type="EMBL" id="CZR59047.1"/>
    </source>
</evidence>
<dbReference type="EMBL" id="FJOG01000013">
    <property type="protein sequence ID" value="CZR59047.1"/>
    <property type="molecule type" value="Genomic_DNA"/>
</dbReference>
<protein>
    <submittedName>
        <fullName evidence="7">Probable isopenicillin N synthetase</fullName>
    </submittedName>
</protein>
<name>A0A1L7X1Z3_9HELO</name>
<keyword evidence="3 5" id="KW-0560">Oxidoreductase</keyword>
<dbReference type="PANTHER" id="PTHR10209:SF881">
    <property type="entry name" value="FI07970P-RELATED"/>
    <property type="match status" value="1"/>
</dbReference>
<evidence type="ECO:0000256" key="5">
    <source>
        <dbReference type="RuleBase" id="RU003682"/>
    </source>
</evidence>
<feature type="domain" description="Fe2OG dioxygenase" evidence="6">
    <location>
        <begin position="233"/>
        <end position="340"/>
    </location>
</feature>